<name>A0A917A3U8_9SPHN</name>
<dbReference type="EMBL" id="BMJM01000023">
    <property type="protein sequence ID" value="GGE22496.1"/>
    <property type="molecule type" value="Genomic_DNA"/>
</dbReference>
<accession>A0A917A3U8</accession>
<proteinExistence type="predicted"/>
<dbReference type="AlphaFoldDB" id="A0A917A3U8"/>
<evidence type="ECO:0000313" key="1">
    <source>
        <dbReference type="EMBL" id="GGE22496.1"/>
    </source>
</evidence>
<reference evidence="1" key="2">
    <citation type="submission" date="2020-09" db="EMBL/GenBank/DDBJ databases">
        <authorList>
            <person name="Sun Q."/>
            <person name="Zhou Y."/>
        </authorList>
    </citation>
    <scope>NUCLEOTIDE SEQUENCE</scope>
    <source>
        <strain evidence="1">CGMCC 1.15519</strain>
    </source>
</reference>
<dbReference type="Proteomes" id="UP000635071">
    <property type="component" value="Unassembled WGS sequence"/>
</dbReference>
<keyword evidence="2" id="KW-1185">Reference proteome</keyword>
<sequence>MLSALRQNPHIHAAMTSLVANLVTTLLRGMSQENEGAVFIDNDQRERVLKAAGEAFYADFTRTSWNAARSQQNESNY</sequence>
<comment type="caution">
    <text evidence="1">The sequence shown here is derived from an EMBL/GenBank/DDBJ whole genome shotgun (WGS) entry which is preliminary data.</text>
</comment>
<evidence type="ECO:0000313" key="2">
    <source>
        <dbReference type="Proteomes" id="UP000635071"/>
    </source>
</evidence>
<organism evidence="1 2">
    <name type="scientific">Sandarakinorhabdus glacialis</name>
    <dbReference type="NCBI Taxonomy" id="1614636"/>
    <lineage>
        <taxon>Bacteria</taxon>
        <taxon>Pseudomonadati</taxon>
        <taxon>Pseudomonadota</taxon>
        <taxon>Alphaproteobacteria</taxon>
        <taxon>Sphingomonadales</taxon>
        <taxon>Sphingosinicellaceae</taxon>
        <taxon>Sandarakinorhabdus</taxon>
    </lineage>
</organism>
<dbReference type="RefSeq" id="WP_188764443.1">
    <property type="nucleotide sequence ID" value="NZ_BMJM01000023.1"/>
</dbReference>
<reference evidence="1" key="1">
    <citation type="journal article" date="2014" name="Int. J. Syst. Evol. Microbiol.">
        <title>Complete genome sequence of Corynebacterium casei LMG S-19264T (=DSM 44701T), isolated from a smear-ripened cheese.</title>
        <authorList>
            <consortium name="US DOE Joint Genome Institute (JGI-PGF)"/>
            <person name="Walter F."/>
            <person name="Albersmeier A."/>
            <person name="Kalinowski J."/>
            <person name="Ruckert C."/>
        </authorList>
    </citation>
    <scope>NUCLEOTIDE SEQUENCE</scope>
    <source>
        <strain evidence="1">CGMCC 1.15519</strain>
    </source>
</reference>
<protein>
    <submittedName>
        <fullName evidence="1">Uncharacterized protein</fullName>
    </submittedName>
</protein>
<gene>
    <name evidence="1" type="ORF">GCM10011529_31350</name>
</gene>